<evidence type="ECO:0000313" key="6">
    <source>
        <dbReference type="Proteomes" id="UP000606172"/>
    </source>
</evidence>
<comment type="similarity">
    <text evidence="2">Belongs to the CDP-alcohol phosphatidyltransferase class-I family.</text>
</comment>
<dbReference type="Gene3D" id="1.20.120.1760">
    <property type="match status" value="1"/>
</dbReference>
<keyword evidence="4" id="KW-1133">Transmembrane helix</keyword>
<dbReference type="GO" id="GO:0016020">
    <property type="term" value="C:membrane"/>
    <property type="evidence" value="ECO:0007669"/>
    <property type="project" value="InterPro"/>
</dbReference>
<evidence type="ECO:0000256" key="3">
    <source>
        <dbReference type="SAM" id="MobiDB-lite"/>
    </source>
</evidence>
<organism evidence="5 6">
    <name type="scientific">Sinosporangium siamense</name>
    <dbReference type="NCBI Taxonomy" id="1367973"/>
    <lineage>
        <taxon>Bacteria</taxon>
        <taxon>Bacillati</taxon>
        <taxon>Actinomycetota</taxon>
        <taxon>Actinomycetes</taxon>
        <taxon>Streptosporangiales</taxon>
        <taxon>Streptosporangiaceae</taxon>
        <taxon>Sinosporangium</taxon>
    </lineage>
</organism>
<dbReference type="GO" id="GO:0016780">
    <property type="term" value="F:phosphotransferase activity, for other substituted phosphate groups"/>
    <property type="evidence" value="ECO:0007669"/>
    <property type="project" value="InterPro"/>
</dbReference>
<reference evidence="5" key="1">
    <citation type="submission" date="2021-01" db="EMBL/GenBank/DDBJ databases">
        <title>Whole genome shotgun sequence of Sinosporangium siamense NBRC 109515.</title>
        <authorList>
            <person name="Komaki H."/>
            <person name="Tamura T."/>
        </authorList>
    </citation>
    <scope>NUCLEOTIDE SEQUENCE</scope>
    <source>
        <strain evidence="5">NBRC 109515</strain>
    </source>
</reference>
<protein>
    <recommendedName>
        <fullName evidence="7">CDP-alcohol phosphatidyltransferase family protein</fullName>
    </recommendedName>
</protein>
<keyword evidence="4" id="KW-0472">Membrane</keyword>
<dbReference type="InterPro" id="IPR048254">
    <property type="entry name" value="CDP_ALCOHOL_P_TRANSF_CS"/>
</dbReference>
<keyword evidence="6" id="KW-1185">Reference proteome</keyword>
<dbReference type="InterPro" id="IPR000462">
    <property type="entry name" value="CDP-OH_P_trans"/>
</dbReference>
<keyword evidence="1 2" id="KW-0808">Transferase</keyword>
<dbReference type="InterPro" id="IPR043130">
    <property type="entry name" value="CDP-OH_PTrfase_TM_dom"/>
</dbReference>
<proteinExistence type="inferred from homology"/>
<feature type="transmembrane region" description="Helical" evidence="4">
    <location>
        <begin position="141"/>
        <end position="159"/>
    </location>
</feature>
<dbReference type="AlphaFoldDB" id="A0A919V3D8"/>
<evidence type="ECO:0000313" key="5">
    <source>
        <dbReference type="EMBL" id="GII90855.1"/>
    </source>
</evidence>
<feature type="transmembrane region" description="Helical" evidence="4">
    <location>
        <begin position="393"/>
        <end position="412"/>
    </location>
</feature>
<dbReference type="EMBL" id="BOOW01000007">
    <property type="protein sequence ID" value="GII90855.1"/>
    <property type="molecule type" value="Genomic_DNA"/>
</dbReference>
<sequence length="434" mass="45979">MTESAASVAMLGLMRTFSLEDIHAARKRRDSWWTVFVVDPPACRLALGVANRTQITPNALTVFALVLGMASAALLAANQLWAGALLFYLSFMIDCIDGKIARLKGTGTPFGLWLDYVGDRIRVVFCAAGLAYGQYAATGDILFVLVGAGIAVLDLFRYVNAPQMKRVRDTVKRHRRALYAPRPREEASMTGAETLGEAGAPAGAQAGTAVPAMRFAAAGEGLAGHAHDRVHLSLMDTVQMEAVRVDTPHPGSAATRQTAHAQAVHPQTMHPRAVHEAETGHGVATGHPQGSAGQGGGPFAPHAHAVHGAETGRDAGQAGGPFVAHSHVLHEAETGRDVATEHAQDPAEQGGGPFRRFDRFLARHRVRSHLISGIEFHAAVFVVAPLIGAHALVPVSVGAGALLLANEIFLVYRMWLYTRGAGVPAEKSHEHALA</sequence>
<comment type="caution">
    <text evidence="5">The sequence shown here is derived from an EMBL/GenBank/DDBJ whole genome shotgun (WGS) entry which is preliminary data.</text>
</comment>
<name>A0A919V3D8_9ACTN</name>
<evidence type="ECO:0000256" key="2">
    <source>
        <dbReference type="RuleBase" id="RU003750"/>
    </source>
</evidence>
<gene>
    <name evidence="5" type="ORF">Ssi02_10860</name>
</gene>
<dbReference type="GO" id="GO:0008654">
    <property type="term" value="P:phospholipid biosynthetic process"/>
    <property type="evidence" value="ECO:0007669"/>
    <property type="project" value="InterPro"/>
</dbReference>
<keyword evidence="4" id="KW-0812">Transmembrane</keyword>
<evidence type="ECO:0008006" key="7">
    <source>
        <dbReference type="Google" id="ProtNLM"/>
    </source>
</evidence>
<dbReference type="Proteomes" id="UP000606172">
    <property type="component" value="Unassembled WGS sequence"/>
</dbReference>
<feature type="region of interest" description="Disordered" evidence="3">
    <location>
        <begin position="279"/>
        <end position="301"/>
    </location>
</feature>
<dbReference type="PROSITE" id="PS00379">
    <property type="entry name" value="CDP_ALCOHOL_P_TRANSF"/>
    <property type="match status" value="1"/>
</dbReference>
<evidence type="ECO:0000256" key="4">
    <source>
        <dbReference type="SAM" id="Phobius"/>
    </source>
</evidence>
<feature type="transmembrane region" description="Helical" evidence="4">
    <location>
        <begin position="369"/>
        <end position="387"/>
    </location>
</feature>
<dbReference type="Pfam" id="PF01066">
    <property type="entry name" value="CDP-OH_P_transf"/>
    <property type="match status" value="1"/>
</dbReference>
<accession>A0A919V3D8</accession>
<feature type="transmembrane region" description="Helical" evidence="4">
    <location>
        <begin position="62"/>
        <end position="89"/>
    </location>
</feature>
<evidence type="ECO:0000256" key="1">
    <source>
        <dbReference type="ARBA" id="ARBA00022679"/>
    </source>
</evidence>